<dbReference type="GO" id="GO:1904680">
    <property type="term" value="F:peptide transmembrane transporter activity"/>
    <property type="evidence" value="ECO:0007669"/>
    <property type="project" value="TreeGrafter"/>
</dbReference>
<dbReference type="AlphaFoldDB" id="A0A1C3IZ12"/>
<evidence type="ECO:0000259" key="3">
    <source>
        <dbReference type="Pfam" id="PF12793"/>
    </source>
</evidence>
<sequence length="551" mass="64400">MVASQLLSTSHLQRLKQLEKHFSRNETYDVDIVSLAEILACSERYVSKLMASFENFGLIHWASGQGRGHRSKLTLLKSFEMSLLTQLERMARSGRMNQAFRLATLLGEVRLFQDHLPLWLRDAQQELKKQNTLMYLVPYVLPEWHPHLAQSARSILLIESVFDTLVRYNPIQNEIVPHIAHQFHYSDKQIRLRIRNDIMMHNGEALTPELVKKNIEMRLRTPHPYQILFRHVEGIDIDKQWVIFSMRQSDPVFLHLLADSHSGIFDYQASKPIGCGAYRVESLEKQYWSLVRNNHYFGFGGHIERVEFWCSDAQPQTPMHVAELLYCESQPAQPKKVDRSGCTVFQFHHHANALSAQERAWLVHHSRRFTLDSQKRTANSVMDCHQDKGFHLFNHDMKLPARPVVIEVIDSHMRELQPLLDALSQKGVIWQVCLQGQSQDVAVDVSYDCYVFGDDLTLQYYEWLLCGNVFSLCLPERGKQSLLTFIDMLMQESSDSEEFLHKLYRAEDWLIQNYYYCPLWRNHFIVTRADNLYGTETNNMGVMSLVNMWLE</sequence>
<accession>A0A1C3IZ12</accession>
<evidence type="ECO:0000313" key="5">
    <source>
        <dbReference type="Proteomes" id="UP000092876"/>
    </source>
</evidence>
<protein>
    <submittedName>
        <fullName evidence="4">HTH-type transcriptional regulator SgrR</fullName>
    </submittedName>
</protein>
<dbReference type="Pfam" id="PF00496">
    <property type="entry name" value="SBP_bac_5"/>
    <property type="match status" value="1"/>
</dbReference>
<evidence type="ECO:0000313" key="4">
    <source>
        <dbReference type="EMBL" id="SBS66631.1"/>
    </source>
</evidence>
<dbReference type="RefSeq" id="WP_065679788.1">
    <property type="nucleotide sequence ID" value="NZ_AP025460.1"/>
</dbReference>
<dbReference type="Pfam" id="PF12793">
    <property type="entry name" value="SgrR_N"/>
    <property type="match status" value="1"/>
</dbReference>
<dbReference type="InterPro" id="IPR039424">
    <property type="entry name" value="SBP_5"/>
</dbReference>
<organism evidence="4 5">
    <name type="scientific">Vibrio atlanticus</name>
    <dbReference type="NCBI Taxonomy" id="693153"/>
    <lineage>
        <taxon>Bacteria</taxon>
        <taxon>Pseudomonadati</taxon>
        <taxon>Pseudomonadota</taxon>
        <taxon>Gammaproteobacteria</taxon>
        <taxon>Vibrionales</taxon>
        <taxon>Vibrionaceae</taxon>
        <taxon>Vibrio</taxon>
    </lineage>
</organism>
<dbReference type="SUPFAM" id="SSF53850">
    <property type="entry name" value="Periplasmic binding protein-like II"/>
    <property type="match status" value="1"/>
</dbReference>
<dbReference type="EMBL" id="FLQP01000049">
    <property type="protein sequence ID" value="SBS66631.1"/>
    <property type="molecule type" value="Genomic_DNA"/>
</dbReference>
<reference evidence="5" key="1">
    <citation type="submission" date="2016-06" db="EMBL/GenBank/DDBJ databases">
        <authorList>
            <person name="Rodrigo-Torres Lidia"/>
            <person name="Arahal R.David."/>
        </authorList>
    </citation>
    <scope>NUCLEOTIDE SEQUENCE [LARGE SCALE GENOMIC DNA]</scope>
    <source>
        <strain evidence="5">CECT 7223</strain>
    </source>
</reference>
<keyword evidence="1" id="KW-0238">DNA-binding</keyword>
<feature type="domain" description="Transcriptional regulator SgrR N-terminal HTH" evidence="3">
    <location>
        <begin position="15"/>
        <end position="104"/>
    </location>
</feature>
<gene>
    <name evidence="4" type="primary">sgrR_4</name>
    <name evidence="4" type="ORF">VAT7223_03277</name>
</gene>
<dbReference type="GeneID" id="94231607"/>
<dbReference type="PANTHER" id="PTHR30290">
    <property type="entry name" value="PERIPLASMIC BINDING COMPONENT OF ABC TRANSPORTER"/>
    <property type="match status" value="1"/>
</dbReference>
<proteinExistence type="predicted"/>
<feature type="domain" description="Solute-binding protein family 5" evidence="2">
    <location>
        <begin position="174"/>
        <end position="313"/>
    </location>
</feature>
<dbReference type="GO" id="GO:0003677">
    <property type="term" value="F:DNA binding"/>
    <property type="evidence" value="ECO:0007669"/>
    <property type="project" value="UniProtKB-KW"/>
</dbReference>
<dbReference type="Gene3D" id="3.40.190.10">
    <property type="entry name" value="Periplasmic binding protein-like II"/>
    <property type="match status" value="1"/>
</dbReference>
<dbReference type="InterPro" id="IPR000914">
    <property type="entry name" value="SBP_5_dom"/>
</dbReference>
<dbReference type="Proteomes" id="UP000092876">
    <property type="component" value="Unassembled WGS sequence"/>
</dbReference>
<name>A0A1C3IZ12_9VIBR</name>
<evidence type="ECO:0000256" key="1">
    <source>
        <dbReference type="ARBA" id="ARBA00023125"/>
    </source>
</evidence>
<evidence type="ECO:0000259" key="2">
    <source>
        <dbReference type="Pfam" id="PF00496"/>
    </source>
</evidence>
<dbReference type="InterPro" id="IPR025370">
    <property type="entry name" value="SgrR_HTH_N"/>
</dbReference>
<dbReference type="PANTHER" id="PTHR30290:SF72">
    <property type="entry name" value="HTH-TYPE TRANSCRIPTIONAL REGULATOR SGRR"/>
    <property type="match status" value="1"/>
</dbReference>
<dbReference type="GO" id="GO:0015833">
    <property type="term" value="P:peptide transport"/>
    <property type="evidence" value="ECO:0007669"/>
    <property type="project" value="TreeGrafter"/>
</dbReference>